<protein>
    <submittedName>
        <fullName evidence="3">Corticotropin-releasing factor domain-containing protein</fullName>
    </submittedName>
</protein>
<keyword evidence="2" id="KW-1185">Reference proteome</keyword>
<evidence type="ECO:0000313" key="3">
    <source>
        <dbReference type="WBParaSite" id="Pan_g8711.t1"/>
    </source>
</evidence>
<dbReference type="Proteomes" id="UP000492821">
    <property type="component" value="Unassembled WGS sequence"/>
</dbReference>
<dbReference type="AlphaFoldDB" id="A0A7E4W7Z8"/>
<proteinExistence type="predicted"/>
<feature type="chain" id="PRO_5028983299" evidence="1">
    <location>
        <begin position="21"/>
        <end position="126"/>
    </location>
</feature>
<sequence>MVSPQCLVLFAALTVMGVESVRPGQDNYNLVYPLDSQSEFGKEVIVVPVESSQASRAKRLSISNLIEERNRLADALYQILAANGNGVGQEGIQIKKKRENALFVDQKRQSLRKSNFDILAGGGLGK</sequence>
<feature type="signal peptide" evidence="1">
    <location>
        <begin position="1"/>
        <end position="20"/>
    </location>
</feature>
<name>A0A7E4W7Z8_PANRE</name>
<dbReference type="WBParaSite" id="Pan_g8711.t1">
    <property type="protein sequence ID" value="Pan_g8711.t1"/>
    <property type="gene ID" value="Pan_g8711"/>
</dbReference>
<organism evidence="2 3">
    <name type="scientific">Panagrellus redivivus</name>
    <name type="common">Microworm</name>
    <dbReference type="NCBI Taxonomy" id="6233"/>
    <lineage>
        <taxon>Eukaryota</taxon>
        <taxon>Metazoa</taxon>
        <taxon>Ecdysozoa</taxon>
        <taxon>Nematoda</taxon>
        <taxon>Chromadorea</taxon>
        <taxon>Rhabditida</taxon>
        <taxon>Tylenchina</taxon>
        <taxon>Panagrolaimomorpha</taxon>
        <taxon>Panagrolaimoidea</taxon>
        <taxon>Panagrolaimidae</taxon>
        <taxon>Panagrellus</taxon>
    </lineage>
</organism>
<evidence type="ECO:0000313" key="2">
    <source>
        <dbReference type="Proteomes" id="UP000492821"/>
    </source>
</evidence>
<reference evidence="2" key="1">
    <citation type="journal article" date="2013" name="Genetics">
        <title>The draft genome and transcriptome of Panagrellus redivivus are shaped by the harsh demands of a free-living lifestyle.</title>
        <authorList>
            <person name="Srinivasan J."/>
            <person name="Dillman A.R."/>
            <person name="Macchietto M.G."/>
            <person name="Heikkinen L."/>
            <person name="Lakso M."/>
            <person name="Fracchia K.M."/>
            <person name="Antoshechkin I."/>
            <person name="Mortazavi A."/>
            <person name="Wong G."/>
            <person name="Sternberg P.W."/>
        </authorList>
    </citation>
    <scope>NUCLEOTIDE SEQUENCE [LARGE SCALE GENOMIC DNA]</scope>
    <source>
        <strain evidence="2">MT8872</strain>
    </source>
</reference>
<accession>A0A7E4W7Z8</accession>
<keyword evidence="1" id="KW-0732">Signal</keyword>
<reference evidence="3" key="2">
    <citation type="submission" date="2020-10" db="UniProtKB">
        <authorList>
            <consortium name="WormBaseParasite"/>
        </authorList>
    </citation>
    <scope>IDENTIFICATION</scope>
</reference>
<evidence type="ECO:0000256" key="1">
    <source>
        <dbReference type="SAM" id="SignalP"/>
    </source>
</evidence>